<evidence type="ECO:0000313" key="4">
    <source>
        <dbReference type="Proteomes" id="UP000266841"/>
    </source>
</evidence>
<organism evidence="3 4">
    <name type="scientific">Thalassiosira oceanica</name>
    <name type="common">Marine diatom</name>
    <dbReference type="NCBI Taxonomy" id="159749"/>
    <lineage>
        <taxon>Eukaryota</taxon>
        <taxon>Sar</taxon>
        <taxon>Stramenopiles</taxon>
        <taxon>Ochrophyta</taxon>
        <taxon>Bacillariophyta</taxon>
        <taxon>Coscinodiscophyceae</taxon>
        <taxon>Thalassiosirophycidae</taxon>
        <taxon>Thalassiosirales</taxon>
        <taxon>Thalassiosiraceae</taxon>
        <taxon>Thalassiosira</taxon>
    </lineage>
</organism>
<gene>
    <name evidence="3" type="ORF">THAOC_07696</name>
</gene>
<dbReference type="InterPro" id="IPR036397">
    <property type="entry name" value="RNaseH_sf"/>
</dbReference>
<keyword evidence="4" id="KW-1185">Reference proteome</keyword>
<feature type="compositionally biased region" description="Basic residues" evidence="1">
    <location>
        <begin position="248"/>
        <end position="274"/>
    </location>
</feature>
<keyword evidence="2" id="KW-1133">Transmembrane helix</keyword>
<dbReference type="eggNOG" id="KOG0017">
    <property type="taxonomic scope" value="Eukaryota"/>
</dbReference>
<dbReference type="PANTHER" id="PTHR42648">
    <property type="entry name" value="TRANSPOSASE, PUTATIVE-RELATED"/>
    <property type="match status" value="1"/>
</dbReference>
<dbReference type="PANTHER" id="PTHR42648:SF18">
    <property type="entry name" value="RETROTRANSPOSON, UNCLASSIFIED-LIKE PROTEIN"/>
    <property type="match status" value="1"/>
</dbReference>
<dbReference type="SUPFAM" id="SSF53098">
    <property type="entry name" value="Ribonuclease H-like"/>
    <property type="match status" value="1"/>
</dbReference>
<comment type="caution">
    <text evidence="3">The sequence shown here is derived from an EMBL/GenBank/DDBJ whole genome shotgun (WGS) entry which is preliminary data.</text>
</comment>
<dbReference type="GO" id="GO:0003676">
    <property type="term" value="F:nucleic acid binding"/>
    <property type="evidence" value="ECO:0007669"/>
    <property type="project" value="InterPro"/>
</dbReference>
<dbReference type="InterPro" id="IPR012337">
    <property type="entry name" value="RNaseH-like_sf"/>
</dbReference>
<dbReference type="Proteomes" id="UP000266841">
    <property type="component" value="Unassembled WGS sequence"/>
</dbReference>
<reference evidence="3 4" key="1">
    <citation type="journal article" date="2012" name="Genome Biol.">
        <title>Genome and low-iron response of an oceanic diatom adapted to chronic iron limitation.</title>
        <authorList>
            <person name="Lommer M."/>
            <person name="Specht M."/>
            <person name="Roy A.S."/>
            <person name="Kraemer L."/>
            <person name="Andreson R."/>
            <person name="Gutowska M.A."/>
            <person name="Wolf J."/>
            <person name="Bergner S.V."/>
            <person name="Schilhabel M.B."/>
            <person name="Klostermeier U.C."/>
            <person name="Beiko R.G."/>
            <person name="Rosenstiel P."/>
            <person name="Hippler M."/>
            <person name="Laroche J."/>
        </authorList>
    </citation>
    <scope>NUCLEOTIDE SEQUENCE [LARGE SCALE GENOMIC DNA]</scope>
    <source>
        <strain evidence="3 4">CCMP1005</strain>
    </source>
</reference>
<feature type="region of interest" description="Disordered" evidence="1">
    <location>
        <begin position="956"/>
        <end position="1070"/>
    </location>
</feature>
<keyword evidence="2" id="KW-0812">Transmembrane</keyword>
<dbReference type="InterPro" id="IPR039537">
    <property type="entry name" value="Retrotran_Ty1/copia-like"/>
</dbReference>
<sequence>MDKLDIIPVLVESVLRIAYFLLKHLSPYFNYWLNPFQPVHNPFDEDRAWTSALAWLGFIGAEIGMWLLLALYYVIDFALALPYRLPGTCVWTALWFWPKFYWSILRDPDGRSILSILADPTAAEGLPQVNQRRRPPTIASRRDVSRRRRRPAIELALQPTYVHDPLGLARFHDKLLKHQPDLPSNGFLAMLNLGMITAVIGWLLSGIATLQTRLLCRRLGLIPSHEGGAFEASEGDGSSASEGDSSPSKRRKSRRSGSTRRRHIPKGARRQRRTRIKKVHRRLVCLSTDTESESKTSFFDTDGIVFVIDNSANCIICNDRSMFPGRLTPSTSKLMTASGVAYTQYVGTIRLRIVDDDGVSSTYDIEDAVHDPKSPVNILGGRNGTAGPGLPTTRGNESEFFWDHNKHRRAFVHGDSHLPELALNTGEGYFQAFCSRLSRLYNDNISYAFSSALSGSSDNEETQQEDEEPVTEDQDRTESLEEVVFEDQERPQAVSDFGLGMNLVYTDGQGSSESVVYEGAAPNGRQHVVRRKDGSKIFVYDSHLRHQHQADLTNLPSTPLDYCKEVGTSLSAKEAMKLAYPRRLSPLQQELLSWHFRLYHLPFWRIFELCEAGYLPKRLLKCKESRPLCLACQFGQAHRRPWRVKGKKSGSIRSELETEPGDGTSVDQIVSAQPGLVPIMDGEHTSDRIWGATTFCDHVSNFVYVHLMRNFTMDETLLAKKAYEKLLQQSGHEARAYHGDNGRFKDSGWIRDCEEKAQKLSLCGVGAHHQNGIIENRNKQLTNTARTLLLHAMRMWPGMVDTMFWPFALLAAAERINSLHLNKDGKSTPESKLHGVELSDIPVKNFQTLFCPVYVLDHRLHQAGSIGPPKWEPRSRIGVYLGHSPYHAGSVALVFNIQTGRVSPQYHVVFDSDFTTVPFMDRGETPPNWSELCQYSSESYVDESIQLAEEWLSSQTVNDSDVPKTPGHLDRESGAKGGSSTGRDGSTIPTSWHENSDHAGAGSRPPGSPLSRGVEGSSAGQNPIGNIYSQRELKLMNQPADKGPQAPEEQSFSTLPEQTNIRRRPSVEST</sequence>
<feature type="compositionally biased region" description="Polar residues" evidence="1">
    <location>
        <begin position="1048"/>
        <end position="1059"/>
    </location>
</feature>
<keyword evidence="2" id="KW-0472">Membrane</keyword>
<feature type="transmembrane region" description="Helical" evidence="2">
    <location>
        <begin position="52"/>
        <end position="75"/>
    </location>
</feature>
<feature type="compositionally biased region" description="Low complexity" evidence="1">
    <location>
        <begin position="230"/>
        <end position="246"/>
    </location>
</feature>
<feature type="region of interest" description="Disordered" evidence="1">
    <location>
        <begin position="646"/>
        <end position="667"/>
    </location>
</feature>
<name>K0TBT8_THAOC</name>
<feature type="compositionally biased region" description="Polar residues" evidence="1">
    <location>
        <begin position="1018"/>
        <end position="1029"/>
    </location>
</feature>
<feature type="compositionally biased region" description="Acidic residues" evidence="1">
    <location>
        <begin position="458"/>
        <end position="472"/>
    </location>
</feature>
<proteinExistence type="predicted"/>
<feature type="region of interest" description="Disordered" evidence="1">
    <location>
        <begin position="230"/>
        <end position="274"/>
    </location>
</feature>
<evidence type="ECO:0008006" key="5">
    <source>
        <dbReference type="Google" id="ProtNLM"/>
    </source>
</evidence>
<feature type="transmembrane region" description="Helical" evidence="2">
    <location>
        <begin position="187"/>
        <end position="208"/>
    </location>
</feature>
<dbReference type="AlphaFoldDB" id="K0TBT8"/>
<feature type="compositionally biased region" description="Polar residues" evidence="1">
    <location>
        <begin position="981"/>
        <end position="993"/>
    </location>
</feature>
<accession>K0TBT8</accession>
<evidence type="ECO:0000256" key="1">
    <source>
        <dbReference type="SAM" id="MobiDB-lite"/>
    </source>
</evidence>
<protein>
    <recommendedName>
        <fullName evidence="5">Integrase catalytic domain-containing protein</fullName>
    </recommendedName>
</protein>
<feature type="region of interest" description="Disordered" evidence="1">
    <location>
        <begin position="452"/>
        <end position="479"/>
    </location>
</feature>
<dbReference type="EMBL" id="AGNL01007889">
    <property type="protein sequence ID" value="EJK70911.1"/>
    <property type="molecule type" value="Genomic_DNA"/>
</dbReference>
<evidence type="ECO:0000313" key="3">
    <source>
        <dbReference type="EMBL" id="EJK70911.1"/>
    </source>
</evidence>
<dbReference type="Gene3D" id="3.30.420.10">
    <property type="entry name" value="Ribonuclease H-like superfamily/Ribonuclease H"/>
    <property type="match status" value="1"/>
</dbReference>
<evidence type="ECO:0000256" key="2">
    <source>
        <dbReference type="SAM" id="Phobius"/>
    </source>
</evidence>